<protein>
    <submittedName>
        <fullName evidence="2">Uncharacterized protein</fullName>
    </submittedName>
</protein>
<reference evidence="2 3" key="1">
    <citation type="submission" date="2023-02" db="EMBL/GenBank/DDBJ databases">
        <title>Oceanobacillus kimchii IFOP_LL358 isolated form Alexandrium catenella lab strain.</title>
        <authorList>
            <person name="Gajardo G."/>
            <person name="Ueki S."/>
            <person name="Maruyama F."/>
        </authorList>
    </citation>
    <scope>NUCLEOTIDE SEQUENCE [LARGE SCALE GENOMIC DNA]</scope>
    <source>
        <strain evidence="2 3">IFOP_LL358</strain>
    </source>
</reference>
<gene>
    <name evidence="2" type="ORF">MACH08_24930</name>
</gene>
<evidence type="ECO:0000313" key="2">
    <source>
        <dbReference type="EMBL" id="GLO66709.1"/>
    </source>
</evidence>
<feature type="region of interest" description="Disordered" evidence="1">
    <location>
        <begin position="15"/>
        <end position="53"/>
    </location>
</feature>
<comment type="caution">
    <text evidence="2">The sequence shown here is derived from an EMBL/GenBank/DDBJ whole genome shotgun (WGS) entry which is preliminary data.</text>
</comment>
<organism evidence="2 3">
    <name type="scientific">Oceanobacillus kimchii</name>
    <dbReference type="NCBI Taxonomy" id="746691"/>
    <lineage>
        <taxon>Bacteria</taxon>
        <taxon>Bacillati</taxon>
        <taxon>Bacillota</taxon>
        <taxon>Bacilli</taxon>
        <taxon>Bacillales</taxon>
        <taxon>Bacillaceae</taxon>
        <taxon>Oceanobacillus</taxon>
    </lineage>
</organism>
<name>A0ABQ5TMA0_9BACI</name>
<dbReference type="Proteomes" id="UP001275436">
    <property type="component" value="Unassembled WGS sequence"/>
</dbReference>
<proteinExistence type="predicted"/>
<feature type="compositionally biased region" description="Polar residues" evidence="1">
    <location>
        <begin position="17"/>
        <end position="35"/>
    </location>
</feature>
<accession>A0ABQ5TMA0</accession>
<keyword evidence="3" id="KW-1185">Reference proteome</keyword>
<feature type="compositionally biased region" description="Acidic residues" evidence="1">
    <location>
        <begin position="36"/>
        <end position="46"/>
    </location>
</feature>
<sequence length="53" mass="5982">MVGLFDAVFQHYVGNNVLPNDRSNSGPRNLQYQTEASDELGQDQLDENNNNDK</sequence>
<dbReference type="EMBL" id="BSKO01000001">
    <property type="protein sequence ID" value="GLO66709.1"/>
    <property type="molecule type" value="Genomic_DNA"/>
</dbReference>
<evidence type="ECO:0000256" key="1">
    <source>
        <dbReference type="SAM" id="MobiDB-lite"/>
    </source>
</evidence>
<evidence type="ECO:0000313" key="3">
    <source>
        <dbReference type="Proteomes" id="UP001275436"/>
    </source>
</evidence>